<feature type="compositionally biased region" description="Basic and acidic residues" evidence="1">
    <location>
        <begin position="128"/>
        <end position="138"/>
    </location>
</feature>
<reference evidence="3 4" key="1">
    <citation type="submission" date="2025-04" db="UniProtKB">
        <authorList>
            <consortium name="RefSeq"/>
        </authorList>
    </citation>
    <scope>IDENTIFICATION</scope>
    <source>
        <tissue evidence="3 4">Whole body</tissue>
    </source>
</reference>
<dbReference type="RefSeq" id="XP_025420041.1">
    <property type="nucleotide sequence ID" value="XM_025564256.1"/>
</dbReference>
<dbReference type="RefSeq" id="XP_025420108.1">
    <property type="nucleotide sequence ID" value="XM_025564323.1"/>
</dbReference>
<sequence>MEMLSNGYGCIKKRSKTLKQSLFDWILHKFNSLLIRTMSEIPTASTSTASTSSASTSQSSPFLFRLAHQDIDNSTTDDSSESSSEVSTESSFDEDSSDTSTISSTSDESDDNMDDRSWSSASSTTVSCDDKLGSNNSDSEKTILKEMIKESLSNKSLGNDLNQDSTSLLVFQVQQSCETEGQVHGFGVDLINVEEHTKRLKELEKELDFIESTEWMYRPIDSCIR</sequence>
<feature type="compositionally biased region" description="Low complexity" evidence="1">
    <location>
        <begin position="74"/>
        <end position="90"/>
    </location>
</feature>
<feature type="compositionally biased region" description="Low complexity" evidence="1">
    <location>
        <begin position="118"/>
        <end position="127"/>
    </location>
</feature>
<dbReference type="AlphaFoldDB" id="A0A8B8GBP6"/>
<keyword evidence="2" id="KW-1185">Reference proteome</keyword>
<organism evidence="2 3">
    <name type="scientific">Sipha flava</name>
    <name type="common">yellow sugarcane aphid</name>
    <dbReference type="NCBI Taxonomy" id="143950"/>
    <lineage>
        <taxon>Eukaryota</taxon>
        <taxon>Metazoa</taxon>
        <taxon>Ecdysozoa</taxon>
        <taxon>Arthropoda</taxon>
        <taxon>Hexapoda</taxon>
        <taxon>Insecta</taxon>
        <taxon>Pterygota</taxon>
        <taxon>Neoptera</taxon>
        <taxon>Paraneoptera</taxon>
        <taxon>Hemiptera</taxon>
        <taxon>Sternorrhyncha</taxon>
        <taxon>Aphidomorpha</taxon>
        <taxon>Aphidoidea</taxon>
        <taxon>Aphididae</taxon>
        <taxon>Sipha</taxon>
    </lineage>
</organism>
<name>A0A8B8GBP6_9HEMI</name>
<protein>
    <submittedName>
        <fullName evidence="3 4">Dentin sialophosphoprotein isoform X1</fullName>
    </submittedName>
</protein>
<accession>A0A8B8GBP6</accession>
<proteinExistence type="predicted"/>
<dbReference type="OrthoDB" id="6374621at2759"/>
<evidence type="ECO:0000313" key="4">
    <source>
        <dbReference type="RefSeq" id="XP_025420108.1"/>
    </source>
</evidence>
<evidence type="ECO:0000256" key="1">
    <source>
        <dbReference type="SAM" id="MobiDB-lite"/>
    </source>
</evidence>
<feature type="region of interest" description="Disordered" evidence="1">
    <location>
        <begin position="72"/>
        <end position="138"/>
    </location>
</feature>
<evidence type="ECO:0000313" key="3">
    <source>
        <dbReference type="RefSeq" id="XP_025420041.1"/>
    </source>
</evidence>
<gene>
    <name evidence="3 4" type="primary">LOC112690250</name>
</gene>
<dbReference type="Proteomes" id="UP000694846">
    <property type="component" value="Unplaced"/>
</dbReference>
<evidence type="ECO:0000313" key="2">
    <source>
        <dbReference type="Proteomes" id="UP000694846"/>
    </source>
</evidence>
<dbReference type="GeneID" id="112690250"/>